<dbReference type="InterPro" id="IPR047640">
    <property type="entry name" value="RpiR-like"/>
</dbReference>
<dbReference type="Pfam" id="PF01418">
    <property type="entry name" value="HTH_6"/>
    <property type="match status" value="1"/>
</dbReference>
<gene>
    <name evidence="6" type="ordered locus">LAC30SC_09220</name>
</gene>
<dbReference type="Pfam" id="PF01380">
    <property type="entry name" value="SIS"/>
    <property type="match status" value="1"/>
</dbReference>
<evidence type="ECO:0000256" key="3">
    <source>
        <dbReference type="ARBA" id="ARBA00023163"/>
    </source>
</evidence>
<dbReference type="GO" id="GO:1901135">
    <property type="term" value="P:carbohydrate derivative metabolic process"/>
    <property type="evidence" value="ECO:0007669"/>
    <property type="project" value="InterPro"/>
</dbReference>
<dbReference type="PROSITE" id="PS51071">
    <property type="entry name" value="HTH_RPIR"/>
    <property type="match status" value="1"/>
</dbReference>
<dbReference type="InterPro" id="IPR036388">
    <property type="entry name" value="WH-like_DNA-bd_sf"/>
</dbReference>
<dbReference type="GO" id="GO:0003677">
    <property type="term" value="F:DNA binding"/>
    <property type="evidence" value="ECO:0007669"/>
    <property type="project" value="UniProtKB-KW"/>
</dbReference>
<accession>F0TGU9</accession>
<dbReference type="HOGENOM" id="CLU_055769_0_3_9"/>
<dbReference type="KEGG" id="lai:LAC30SC_09220"/>
<name>F0TGU9_LACAM</name>
<evidence type="ECO:0000259" key="4">
    <source>
        <dbReference type="PROSITE" id="PS51071"/>
    </source>
</evidence>
<evidence type="ECO:0000313" key="6">
    <source>
        <dbReference type="EMBL" id="ADZ07943.1"/>
    </source>
</evidence>
<feature type="domain" description="SIS" evidence="5">
    <location>
        <begin position="109"/>
        <end position="249"/>
    </location>
</feature>
<dbReference type="GO" id="GO:0003700">
    <property type="term" value="F:DNA-binding transcription factor activity"/>
    <property type="evidence" value="ECO:0007669"/>
    <property type="project" value="InterPro"/>
</dbReference>
<dbReference type="PANTHER" id="PTHR30514:SF21">
    <property type="entry name" value="RPIR-FAMILY TRANSCRIPTIONAL REGULATOR"/>
    <property type="match status" value="1"/>
</dbReference>
<dbReference type="InterPro" id="IPR035472">
    <property type="entry name" value="RpiR-like_SIS"/>
</dbReference>
<dbReference type="PROSITE" id="PS51464">
    <property type="entry name" value="SIS"/>
    <property type="match status" value="1"/>
</dbReference>
<dbReference type="InterPro" id="IPR000281">
    <property type="entry name" value="HTH_RpiR"/>
</dbReference>
<dbReference type="SUPFAM" id="SSF46689">
    <property type="entry name" value="Homeodomain-like"/>
    <property type="match status" value="1"/>
</dbReference>
<dbReference type="InterPro" id="IPR001347">
    <property type="entry name" value="SIS_dom"/>
</dbReference>
<dbReference type="CDD" id="cd05013">
    <property type="entry name" value="SIS_RpiR"/>
    <property type="match status" value="1"/>
</dbReference>
<feature type="domain" description="HTH rpiR-type" evidence="4">
    <location>
        <begin position="2"/>
        <end position="76"/>
    </location>
</feature>
<dbReference type="PANTHER" id="PTHR30514">
    <property type="entry name" value="GLUCOKINASE"/>
    <property type="match status" value="1"/>
</dbReference>
<dbReference type="InterPro" id="IPR009057">
    <property type="entry name" value="Homeodomain-like_sf"/>
</dbReference>
<reference key="2">
    <citation type="submission" date="2011-02" db="EMBL/GenBank/DDBJ databases">
        <authorList>
            <person name="Roh H."/>
            <person name="Ko H.-J."/>
            <person name="Kim S.-H."/>
            <person name="Choi I.-G."/>
            <person name="Oh S."/>
        </authorList>
    </citation>
    <scope>NUCLEOTIDE SEQUENCE</scope>
    <source>
        <strain>30SC</strain>
    </source>
</reference>
<evidence type="ECO:0000313" key="7">
    <source>
        <dbReference type="Proteomes" id="UP000007491"/>
    </source>
</evidence>
<protein>
    <submittedName>
        <fullName evidence="6">Transcriptional regulator</fullName>
    </submittedName>
</protein>
<keyword evidence="1" id="KW-0805">Transcription regulation</keyword>
<dbReference type="GO" id="GO:0097367">
    <property type="term" value="F:carbohydrate derivative binding"/>
    <property type="evidence" value="ECO:0007669"/>
    <property type="project" value="InterPro"/>
</dbReference>
<keyword evidence="2" id="KW-0238">DNA-binding</keyword>
<sequence length="267" mass="30458">MKNIRARIQEKYSDFTQTEKQIADYFLTQKIINFSSKSVAKKLFISESSLSRFAKKIGYQGYREFVYNYKQDYNSNLKLDALTRFSIQTYNLALEQTYHKVNNFQMIEIANMLESSKRIYIYGIGSSALIGQEFSYRLTRIGKDITALGDNNEITMNISRVHKNDLILGISISGKTEPVLHGLKEASKKGAKTVLLTAGSRISNDKDLNEIVQLAKIKNLPASYIISPQFPAMIMLDILYTHLLNLNRSDKINALQEGLDQINFNVE</sequence>
<proteinExistence type="predicted"/>
<dbReference type="AlphaFoldDB" id="F0TGU9"/>
<evidence type="ECO:0000259" key="5">
    <source>
        <dbReference type="PROSITE" id="PS51464"/>
    </source>
</evidence>
<dbReference type="OrthoDB" id="3684496at2"/>
<keyword evidence="3" id="KW-0804">Transcription</keyword>
<dbReference type="InterPro" id="IPR046348">
    <property type="entry name" value="SIS_dom_sf"/>
</dbReference>
<organism evidence="6 7">
    <name type="scientific">Lactobacillus amylovorus</name>
    <dbReference type="NCBI Taxonomy" id="1604"/>
    <lineage>
        <taxon>Bacteria</taxon>
        <taxon>Bacillati</taxon>
        <taxon>Bacillota</taxon>
        <taxon>Bacilli</taxon>
        <taxon>Lactobacillales</taxon>
        <taxon>Lactobacillaceae</taxon>
        <taxon>Lactobacillus</taxon>
    </lineage>
</organism>
<evidence type="ECO:0000256" key="2">
    <source>
        <dbReference type="ARBA" id="ARBA00023125"/>
    </source>
</evidence>
<dbReference type="Gene3D" id="3.40.50.10490">
    <property type="entry name" value="Glucose-6-phosphate isomerase like protein, domain 1"/>
    <property type="match status" value="1"/>
</dbReference>
<dbReference type="Proteomes" id="UP000007491">
    <property type="component" value="Chromosome"/>
</dbReference>
<dbReference type="SUPFAM" id="SSF53697">
    <property type="entry name" value="SIS domain"/>
    <property type="match status" value="1"/>
</dbReference>
<reference evidence="6 7" key="1">
    <citation type="journal article" date="2011" name="J. Bacteriol.">
        <title>Complete genome sequencing of Lactobacillus acidophilus 30SC, isolated from swine intestine.</title>
        <authorList>
            <person name="Oh S."/>
            <person name="Roh H."/>
            <person name="Ko H.J."/>
            <person name="Kim S."/>
            <person name="Kim K.H."/>
            <person name="Lee S.E."/>
            <person name="Chang I.S."/>
            <person name="Kim S."/>
            <person name="Choi I.G."/>
        </authorList>
    </citation>
    <scope>NUCLEOTIDE SEQUENCE [LARGE SCALE GENOMIC DNA]</scope>
    <source>
        <strain evidence="6 7">30SC</strain>
    </source>
</reference>
<dbReference type="STRING" id="1604.LAC30SC_09220"/>
<dbReference type="EMBL" id="CP002559">
    <property type="protein sequence ID" value="ADZ07943.1"/>
    <property type="molecule type" value="Genomic_DNA"/>
</dbReference>
<evidence type="ECO:0000256" key="1">
    <source>
        <dbReference type="ARBA" id="ARBA00023015"/>
    </source>
</evidence>
<dbReference type="RefSeq" id="WP_013642423.1">
    <property type="nucleotide sequence ID" value="NC_015214.1"/>
</dbReference>
<dbReference type="Gene3D" id="1.10.10.10">
    <property type="entry name" value="Winged helix-like DNA-binding domain superfamily/Winged helix DNA-binding domain"/>
    <property type="match status" value="1"/>
</dbReference>